<dbReference type="Proteomes" id="UP000515472">
    <property type="component" value="Chromosome"/>
</dbReference>
<dbReference type="UniPathway" id="UPA00079">
    <property type="reaction ID" value="UER00169"/>
</dbReference>
<evidence type="ECO:0000256" key="1">
    <source>
        <dbReference type="ARBA" id="ARBA00022428"/>
    </source>
</evidence>
<dbReference type="SUPFAM" id="SSF53335">
    <property type="entry name" value="S-adenosyl-L-methionine-dependent methyltransferases"/>
    <property type="match status" value="1"/>
</dbReference>
<dbReference type="NCBIfam" id="TIGR01934">
    <property type="entry name" value="MenG_MenH_UbiE"/>
    <property type="match status" value="1"/>
</dbReference>
<reference evidence="6 7" key="1">
    <citation type="submission" date="2020-06" db="EMBL/GenBank/DDBJ databases">
        <title>Interaction of electrochemicaly active bacteria, Geobacter bremensis R4 on different carbon anode.</title>
        <authorList>
            <person name="Meng L."/>
            <person name="Yoshida N."/>
        </authorList>
    </citation>
    <scope>NUCLEOTIDE SEQUENCE [LARGE SCALE GENOMIC DNA]</scope>
    <source>
        <strain evidence="6 7">R4</strain>
    </source>
</reference>
<dbReference type="CDD" id="cd02440">
    <property type="entry name" value="AdoMet_MTases"/>
    <property type="match status" value="1"/>
</dbReference>
<dbReference type="PANTHER" id="PTHR43591:SF24">
    <property type="entry name" value="2-METHOXY-6-POLYPRENYL-1,4-BENZOQUINOL METHYLASE, MITOCHONDRIAL"/>
    <property type="match status" value="1"/>
</dbReference>
<sequence>MYALSEKGERIRAMFGSIAPRYDLLNRLLSLGIDRRWRRFAVKQIGVKGPGRVLDVATGTGDVALEIASQTPASVSIVGIDFTPEMIDLGKVKVEGSRHSGRITLQVAPCEEIPFEDGSFDAATISFGIRNVVDRIKGLTEMHRVLKEEGKIVILEFSTPTLPIFKDLYHFYFLKVLPKIGGAFSRFSAYQYLPDSVLEFPPREVFKGMMTQVGFKDVRHFDLTGGIATVYVGTKK</sequence>
<comment type="caution">
    <text evidence="5">Lacks conserved residue(s) required for the propagation of feature annotation.</text>
</comment>
<dbReference type="Pfam" id="PF01209">
    <property type="entry name" value="Ubie_methyltran"/>
    <property type="match status" value="1"/>
</dbReference>
<comment type="similarity">
    <text evidence="5">Belongs to the class I-like SAM-binding methyltransferase superfamily. MenG/UbiE family.</text>
</comment>
<dbReference type="GO" id="GO:0008425">
    <property type="term" value="F:2-methoxy-6-polyprenyl-1,4-benzoquinol methyltransferase activity"/>
    <property type="evidence" value="ECO:0007669"/>
    <property type="project" value="TreeGrafter"/>
</dbReference>
<dbReference type="Gene3D" id="3.40.50.150">
    <property type="entry name" value="Vaccinia Virus protein VP39"/>
    <property type="match status" value="1"/>
</dbReference>
<feature type="binding site" evidence="5">
    <location>
        <position position="81"/>
    </location>
    <ligand>
        <name>S-adenosyl-L-methionine</name>
        <dbReference type="ChEBI" id="CHEBI:59789"/>
    </ligand>
</feature>
<feature type="binding site" evidence="5">
    <location>
        <position position="60"/>
    </location>
    <ligand>
        <name>S-adenosyl-L-methionine</name>
        <dbReference type="ChEBI" id="CHEBI:59789"/>
    </ligand>
</feature>
<dbReference type="PANTHER" id="PTHR43591">
    <property type="entry name" value="METHYLTRANSFERASE"/>
    <property type="match status" value="1"/>
</dbReference>
<proteinExistence type="inferred from homology"/>
<dbReference type="NCBIfam" id="NF001244">
    <property type="entry name" value="PRK00216.1-5"/>
    <property type="match status" value="1"/>
</dbReference>
<dbReference type="UniPathway" id="UPA00232"/>
<dbReference type="GO" id="GO:0009234">
    <property type="term" value="P:menaquinone biosynthetic process"/>
    <property type="evidence" value="ECO:0007669"/>
    <property type="project" value="UniProtKB-UniRule"/>
</dbReference>
<evidence type="ECO:0000256" key="5">
    <source>
        <dbReference type="HAMAP-Rule" id="MF_01813"/>
    </source>
</evidence>
<dbReference type="InterPro" id="IPR029063">
    <property type="entry name" value="SAM-dependent_MTases_sf"/>
</dbReference>
<gene>
    <name evidence="5" type="primary">menG</name>
    <name evidence="6" type="ORF">GEOBRER4_n3388</name>
</gene>
<protein>
    <recommendedName>
        <fullName evidence="5">Demethylmenaquinone methyltransferase</fullName>
        <ecNumber evidence="5">2.1.1.163</ecNumber>
    </recommendedName>
</protein>
<evidence type="ECO:0000256" key="4">
    <source>
        <dbReference type="ARBA" id="ARBA00022691"/>
    </source>
</evidence>
<dbReference type="InterPro" id="IPR023576">
    <property type="entry name" value="UbiE/COQ5_MeTrFase_CS"/>
</dbReference>
<comment type="function">
    <text evidence="5">Methyltransferase required for the conversion of demethylmenaquinol (DMKH2) to menaquinol (MKH2).</text>
</comment>
<keyword evidence="7" id="KW-1185">Reference proteome</keyword>
<name>A0A6S6M434_9BACT</name>
<dbReference type="HAMAP" id="MF_01813">
    <property type="entry name" value="MenG_UbiE_methyltr"/>
    <property type="match status" value="1"/>
</dbReference>
<dbReference type="InterPro" id="IPR004033">
    <property type="entry name" value="UbiE/COQ5_MeTrFase"/>
</dbReference>
<evidence type="ECO:0000256" key="3">
    <source>
        <dbReference type="ARBA" id="ARBA00022679"/>
    </source>
</evidence>
<organism evidence="6 7">
    <name type="scientific">Citrifermentans bremense</name>
    <dbReference type="NCBI Taxonomy" id="60035"/>
    <lineage>
        <taxon>Bacteria</taxon>
        <taxon>Pseudomonadati</taxon>
        <taxon>Thermodesulfobacteriota</taxon>
        <taxon>Desulfuromonadia</taxon>
        <taxon>Geobacterales</taxon>
        <taxon>Geobacteraceae</taxon>
        <taxon>Citrifermentans</taxon>
    </lineage>
</organism>
<keyword evidence="1 5" id="KW-0474">Menaquinone biosynthesis</keyword>
<evidence type="ECO:0000313" key="6">
    <source>
        <dbReference type="EMBL" id="BCG48493.1"/>
    </source>
</evidence>
<comment type="pathway">
    <text evidence="5">Quinol/quinone metabolism; menaquinone biosynthesis; menaquinol from 1,4-dihydroxy-2-naphthoate: step 2/2.</text>
</comment>
<dbReference type="KEGG" id="gbn:GEOBRER4_32430"/>
<accession>A0A6S6M434</accession>
<feature type="binding site" evidence="5">
    <location>
        <position position="126"/>
    </location>
    <ligand>
        <name>S-adenosyl-L-methionine</name>
        <dbReference type="ChEBI" id="CHEBI:59789"/>
    </ligand>
</feature>
<evidence type="ECO:0000256" key="2">
    <source>
        <dbReference type="ARBA" id="ARBA00022603"/>
    </source>
</evidence>
<keyword evidence="3 5" id="KW-0808">Transferase</keyword>
<dbReference type="PROSITE" id="PS01183">
    <property type="entry name" value="UBIE_1"/>
    <property type="match status" value="1"/>
</dbReference>
<dbReference type="GO" id="GO:0043770">
    <property type="term" value="F:demethylmenaquinone methyltransferase activity"/>
    <property type="evidence" value="ECO:0007669"/>
    <property type="project" value="UniProtKB-UniRule"/>
</dbReference>
<comment type="catalytic activity">
    <reaction evidence="5">
        <text>a 2-demethylmenaquinol + S-adenosyl-L-methionine = a menaquinol + S-adenosyl-L-homocysteine + H(+)</text>
        <dbReference type="Rhea" id="RHEA:42640"/>
        <dbReference type="Rhea" id="RHEA-COMP:9539"/>
        <dbReference type="Rhea" id="RHEA-COMP:9563"/>
        <dbReference type="ChEBI" id="CHEBI:15378"/>
        <dbReference type="ChEBI" id="CHEBI:18151"/>
        <dbReference type="ChEBI" id="CHEBI:55437"/>
        <dbReference type="ChEBI" id="CHEBI:57856"/>
        <dbReference type="ChEBI" id="CHEBI:59789"/>
        <dbReference type="EC" id="2.1.1.163"/>
    </reaction>
</comment>
<dbReference type="RefSeq" id="WP_185243194.1">
    <property type="nucleotide sequence ID" value="NZ_AP023213.1"/>
</dbReference>
<keyword evidence="2 5" id="KW-0489">Methyltransferase</keyword>
<keyword evidence="4 5" id="KW-0949">S-adenosyl-L-methionine</keyword>
<dbReference type="EC" id="2.1.1.163" evidence="5"/>
<dbReference type="EMBL" id="AP023213">
    <property type="protein sequence ID" value="BCG48493.1"/>
    <property type="molecule type" value="Genomic_DNA"/>
</dbReference>
<dbReference type="GO" id="GO:0032259">
    <property type="term" value="P:methylation"/>
    <property type="evidence" value="ECO:0007669"/>
    <property type="project" value="UniProtKB-KW"/>
</dbReference>
<evidence type="ECO:0000313" key="7">
    <source>
        <dbReference type="Proteomes" id="UP000515472"/>
    </source>
</evidence>
<dbReference type="PROSITE" id="PS51608">
    <property type="entry name" value="SAM_MT_UBIE"/>
    <property type="match status" value="1"/>
</dbReference>
<dbReference type="AlphaFoldDB" id="A0A6S6M434"/>